<evidence type="ECO:0000313" key="2">
    <source>
        <dbReference type="Proteomes" id="UP001055811"/>
    </source>
</evidence>
<proteinExistence type="predicted"/>
<reference evidence="2" key="1">
    <citation type="journal article" date="2022" name="Mol. Ecol. Resour.">
        <title>The genomes of chicory, endive, great burdock and yacon provide insights into Asteraceae palaeo-polyploidization history and plant inulin production.</title>
        <authorList>
            <person name="Fan W."/>
            <person name="Wang S."/>
            <person name="Wang H."/>
            <person name="Wang A."/>
            <person name="Jiang F."/>
            <person name="Liu H."/>
            <person name="Zhao H."/>
            <person name="Xu D."/>
            <person name="Zhang Y."/>
        </authorList>
    </citation>
    <scope>NUCLEOTIDE SEQUENCE [LARGE SCALE GENOMIC DNA]</scope>
    <source>
        <strain evidence="2">cv. Punajuju</strain>
    </source>
</reference>
<reference evidence="1 2" key="2">
    <citation type="journal article" date="2022" name="Mol. Ecol. Resour.">
        <title>The genomes of chicory, endive, great burdock and yacon provide insights into Asteraceae paleo-polyploidization history and plant inulin production.</title>
        <authorList>
            <person name="Fan W."/>
            <person name="Wang S."/>
            <person name="Wang H."/>
            <person name="Wang A."/>
            <person name="Jiang F."/>
            <person name="Liu H."/>
            <person name="Zhao H."/>
            <person name="Xu D."/>
            <person name="Zhang Y."/>
        </authorList>
    </citation>
    <scope>NUCLEOTIDE SEQUENCE [LARGE SCALE GENOMIC DNA]</scope>
    <source>
        <strain evidence="2">cv. Punajuju</strain>
        <tissue evidence="1">Leaves</tissue>
    </source>
</reference>
<evidence type="ECO:0000313" key="1">
    <source>
        <dbReference type="EMBL" id="KAI3691495.1"/>
    </source>
</evidence>
<keyword evidence="2" id="KW-1185">Reference proteome</keyword>
<organism evidence="1 2">
    <name type="scientific">Cichorium intybus</name>
    <name type="common">Chicory</name>
    <dbReference type="NCBI Taxonomy" id="13427"/>
    <lineage>
        <taxon>Eukaryota</taxon>
        <taxon>Viridiplantae</taxon>
        <taxon>Streptophyta</taxon>
        <taxon>Embryophyta</taxon>
        <taxon>Tracheophyta</taxon>
        <taxon>Spermatophyta</taxon>
        <taxon>Magnoliopsida</taxon>
        <taxon>eudicotyledons</taxon>
        <taxon>Gunneridae</taxon>
        <taxon>Pentapetalae</taxon>
        <taxon>asterids</taxon>
        <taxon>campanulids</taxon>
        <taxon>Asterales</taxon>
        <taxon>Asteraceae</taxon>
        <taxon>Cichorioideae</taxon>
        <taxon>Cichorieae</taxon>
        <taxon>Cichoriinae</taxon>
        <taxon>Cichorium</taxon>
    </lineage>
</organism>
<sequence>MAVAIEAKTRKRIVMDIMVEILNTMIMITWMMMRMVWSRFQSSPLAWPMNFLEQLWVQIVFIFIKYEMEAINARYVIPFEYYKVQPIDKLFAPRTSETRPINARRYGTSY</sequence>
<protein>
    <submittedName>
        <fullName evidence="1">Uncharacterized protein</fullName>
    </submittedName>
</protein>
<dbReference type="Proteomes" id="UP001055811">
    <property type="component" value="Linkage Group LG09"/>
</dbReference>
<dbReference type="EMBL" id="CM042017">
    <property type="protein sequence ID" value="KAI3691495.1"/>
    <property type="molecule type" value="Genomic_DNA"/>
</dbReference>
<comment type="caution">
    <text evidence="1">The sequence shown here is derived from an EMBL/GenBank/DDBJ whole genome shotgun (WGS) entry which is preliminary data.</text>
</comment>
<gene>
    <name evidence="1" type="ORF">L2E82_49857</name>
</gene>
<accession>A0ACB8Z5L8</accession>
<name>A0ACB8Z5L8_CICIN</name>